<feature type="signal peptide" evidence="3">
    <location>
        <begin position="1"/>
        <end position="22"/>
    </location>
</feature>
<protein>
    <recommendedName>
        <fullName evidence="6">Extracellular serine-rich protein</fullName>
    </recommendedName>
</protein>
<evidence type="ECO:0000256" key="2">
    <source>
        <dbReference type="SAM" id="Phobius"/>
    </source>
</evidence>
<organism evidence="4 5">
    <name type="scientific">Xylaria arbuscula</name>
    <dbReference type="NCBI Taxonomy" id="114810"/>
    <lineage>
        <taxon>Eukaryota</taxon>
        <taxon>Fungi</taxon>
        <taxon>Dikarya</taxon>
        <taxon>Ascomycota</taxon>
        <taxon>Pezizomycotina</taxon>
        <taxon>Sordariomycetes</taxon>
        <taxon>Xylariomycetidae</taxon>
        <taxon>Xylariales</taxon>
        <taxon>Xylariaceae</taxon>
        <taxon>Xylaria</taxon>
    </lineage>
</organism>
<dbReference type="AlphaFoldDB" id="A0A9W8TJ72"/>
<dbReference type="CDD" id="cd00920">
    <property type="entry name" value="Cupredoxin"/>
    <property type="match status" value="1"/>
</dbReference>
<dbReference type="Proteomes" id="UP001148614">
    <property type="component" value="Unassembled WGS sequence"/>
</dbReference>
<proteinExistence type="predicted"/>
<keyword evidence="2" id="KW-0472">Membrane</keyword>
<keyword evidence="3" id="KW-0732">Signal</keyword>
<keyword evidence="2" id="KW-1133">Transmembrane helix</keyword>
<evidence type="ECO:0008006" key="6">
    <source>
        <dbReference type="Google" id="ProtNLM"/>
    </source>
</evidence>
<sequence length="267" mass="28866">MLFPGLFLLLVAATWLPGMVLSSPAAADEPLVTPLEVSADNNSSKIVVAVGKGSFSFTPNTITANPGDEIVFEFWSRGHSVARSAFGFPCMPYEYILTDQTGFWSGFMDDVTPTERPTFSITVNDTEPVFFYCAALDSCKENRMIGVINPNSTWTFAEQDSFINPRVIELRPGDPLPSESNRTTATNPAADPSAAAPPADDNDDGDDTAMPTLTDGEIAGVAMSSVALVILIAALAFTCIRQSKLEKRRRKATKHLYIKPSPIQPQP</sequence>
<evidence type="ECO:0000313" key="4">
    <source>
        <dbReference type="EMBL" id="KAJ3560957.1"/>
    </source>
</evidence>
<feature type="transmembrane region" description="Helical" evidence="2">
    <location>
        <begin position="218"/>
        <end position="240"/>
    </location>
</feature>
<gene>
    <name evidence="4" type="ORF">NPX13_g9122</name>
</gene>
<dbReference type="InterPro" id="IPR052953">
    <property type="entry name" value="Ser-rich/MCO-related"/>
</dbReference>
<accession>A0A9W8TJ72</accession>
<dbReference type="PANTHER" id="PTHR34883">
    <property type="entry name" value="SERINE-RICH PROTEIN, PUTATIVE-RELATED-RELATED"/>
    <property type="match status" value="1"/>
</dbReference>
<reference evidence="4" key="1">
    <citation type="submission" date="2022-07" db="EMBL/GenBank/DDBJ databases">
        <title>Genome Sequence of Xylaria arbuscula.</title>
        <authorList>
            <person name="Buettner E."/>
        </authorList>
    </citation>
    <scope>NUCLEOTIDE SEQUENCE</scope>
    <source>
        <strain evidence="4">VT107</strain>
    </source>
</reference>
<evidence type="ECO:0000256" key="3">
    <source>
        <dbReference type="SAM" id="SignalP"/>
    </source>
</evidence>
<comment type="caution">
    <text evidence="4">The sequence shown here is derived from an EMBL/GenBank/DDBJ whole genome shotgun (WGS) entry which is preliminary data.</text>
</comment>
<feature type="chain" id="PRO_5040973503" description="Extracellular serine-rich protein" evidence="3">
    <location>
        <begin position="23"/>
        <end position="267"/>
    </location>
</feature>
<keyword evidence="2" id="KW-0812">Transmembrane</keyword>
<dbReference type="SUPFAM" id="SSF49503">
    <property type="entry name" value="Cupredoxins"/>
    <property type="match status" value="1"/>
</dbReference>
<keyword evidence="5" id="KW-1185">Reference proteome</keyword>
<dbReference type="InterPro" id="IPR008972">
    <property type="entry name" value="Cupredoxin"/>
</dbReference>
<evidence type="ECO:0000313" key="5">
    <source>
        <dbReference type="Proteomes" id="UP001148614"/>
    </source>
</evidence>
<dbReference type="VEuPathDB" id="FungiDB:F4678DRAFT_462442"/>
<evidence type="ECO:0000256" key="1">
    <source>
        <dbReference type="SAM" id="MobiDB-lite"/>
    </source>
</evidence>
<feature type="region of interest" description="Disordered" evidence="1">
    <location>
        <begin position="169"/>
        <end position="212"/>
    </location>
</feature>
<dbReference type="PANTHER" id="PTHR34883:SF8">
    <property type="entry name" value="EXTRACELLULAR SERINE-RICH PROTEIN (AFU_ORTHOLOGUE AFUA_6G00670)"/>
    <property type="match status" value="1"/>
</dbReference>
<name>A0A9W8TJ72_9PEZI</name>
<dbReference type="EMBL" id="JANPWZ010002158">
    <property type="protein sequence ID" value="KAJ3560957.1"/>
    <property type="molecule type" value="Genomic_DNA"/>
</dbReference>
<feature type="compositionally biased region" description="Low complexity" evidence="1">
    <location>
        <begin position="183"/>
        <end position="199"/>
    </location>
</feature>
<dbReference type="Gene3D" id="2.60.40.420">
    <property type="entry name" value="Cupredoxins - blue copper proteins"/>
    <property type="match status" value="1"/>
</dbReference>